<organism evidence="2 3">
    <name type="scientific">Rhodococcus zopfii</name>
    <dbReference type="NCBI Taxonomy" id="43772"/>
    <lineage>
        <taxon>Bacteria</taxon>
        <taxon>Bacillati</taxon>
        <taxon>Actinomycetota</taxon>
        <taxon>Actinomycetes</taxon>
        <taxon>Mycobacteriales</taxon>
        <taxon>Nocardiaceae</taxon>
        <taxon>Rhodococcus</taxon>
    </lineage>
</organism>
<sequence>MSILLVYPIVLLAIGAVVFVAARRRRAQRLATPPWAGAWRRGERYDDTERRRRRTLTVVGSALGILVAVPVMILVGFSGVAKGTVRRR</sequence>
<reference evidence="2 3" key="1">
    <citation type="submission" date="2019-10" db="EMBL/GenBank/DDBJ databases">
        <title>Draft Genome Assembly of Rhodococcus zopfii DSM44189.</title>
        <authorList>
            <person name="Sutton J.M."/>
            <person name="Akob D.M."/>
            <person name="Bushman T.J."/>
        </authorList>
    </citation>
    <scope>NUCLEOTIDE SEQUENCE [LARGE SCALE GENOMIC DNA]</scope>
    <source>
        <strain evidence="2 3">DSM 44189</strain>
    </source>
</reference>
<protein>
    <submittedName>
        <fullName evidence="2">Uncharacterized protein</fullName>
    </submittedName>
</protein>
<proteinExistence type="predicted"/>
<evidence type="ECO:0000313" key="3">
    <source>
        <dbReference type="Proteomes" id="UP001275440"/>
    </source>
</evidence>
<keyword evidence="1" id="KW-1133">Transmembrane helix</keyword>
<accession>A0ABU3WUL1</accession>
<gene>
    <name evidence="2" type="ORF">F8M49_21405</name>
</gene>
<dbReference type="Proteomes" id="UP001275440">
    <property type="component" value="Unassembled WGS sequence"/>
</dbReference>
<evidence type="ECO:0000313" key="2">
    <source>
        <dbReference type="EMBL" id="MDV2477274.1"/>
    </source>
</evidence>
<name>A0ABU3WUL1_9NOCA</name>
<dbReference type="EMBL" id="WBMO01000003">
    <property type="protein sequence ID" value="MDV2477274.1"/>
    <property type="molecule type" value="Genomic_DNA"/>
</dbReference>
<keyword evidence="1" id="KW-0472">Membrane</keyword>
<evidence type="ECO:0000256" key="1">
    <source>
        <dbReference type="SAM" id="Phobius"/>
    </source>
</evidence>
<keyword evidence="1" id="KW-0812">Transmembrane</keyword>
<feature type="transmembrane region" description="Helical" evidence="1">
    <location>
        <begin position="58"/>
        <end position="81"/>
    </location>
</feature>
<keyword evidence="3" id="KW-1185">Reference proteome</keyword>
<feature type="transmembrane region" description="Helical" evidence="1">
    <location>
        <begin position="6"/>
        <end position="22"/>
    </location>
</feature>
<comment type="caution">
    <text evidence="2">The sequence shown here is derived from an EMBL/GenBank/DDBJ whole genome shotgun (WGS) entry which is preliminary data.</text>
</comment>